<dbReference type="InterPro" id="IPR011033">
    <property type="entry name" value="PRC_barrel-like_sf"/>
</dbReference>
<dbReference type="InterPro" id="IPR027275">
    <property type="entry name" value="PRC-brl_dom"/>
</dbReference>
<dbReference type="Gene3D" id="3.90.50.10">
    <property type="entry name" value="Photosynthetic Reaction Center, subunit H, domain 2"/>
    <property type="match status" value="1"/>
</dbReference>
<feature type="region of interest" description="Disordered" evidence="1">
    <location>
        <begin position="107"/>
        <end position="151"/>
    </location>
</feature>
<feature type="compositionally biased region" description="Basic and acidic residues" evidence="1">
    <location>
        <begin position="211"/>
        <end position="241"/>
    </location>
</feature>
<dbReference type="Pfam" id="PF05239">
    <property type="entry name" value="PRC"/>
    <property type="match status" value="1"/>
</dbReference>
<keyword evidence="5" id="KW-1185">Reference proteome</keyword>
<sequence>MITQEQIPSVIHQQVYDSHGQKIGEVRHVYIDDVTGRPEWLGVHTGMFGSRETFVPTQSADIVSDHIEIGYDKNQVKDAPSVEVDEGGHLSPEEEGKLYRYYHLDRSQGTAEPTTGRGTGREHAAGRGTGREHAAGRGTGREHDEAMTRSEERLRVGTEKYETGRARLRKYVVTEEQQVSVPVSHEEVRVEREPITEENLEQAMSGPEITESEHEVTLHAERPVVHKETTPVERVRMTKEEVSEEQTVSGEVRKERIDVESDEQDRRRRRNR</sequence>
<dbReference type="Proteomes" id="UP000217103">
    <property type="component" value="Unassembled WGS sequence"/>
</dbReference>
<proteinExistence type="predicted"/>
<gene>
    <name evidence="4" type="ORF">SAMN04489764_4651</name>
</gene>
<dbReference type="PANTHER" id="PTHR38463">
    <property type="entry name" value="STRESS RESPONSE PROTEIN YSNF"/>
    <property type="match status" value="1"/>
</dbReference>
<dbReference type="RefSeq" id="WP_093261964.1">
    <property type="nucleotide sequence ID" value="NZ_FNKK01000002.1"/>
</dbReference>
<dbReference type="InterPro" id="IPR014747">
    <property type="entry name" value="Bac_photo_RC_H_C"/>
</dbReference>
<protein>
    <submittedName>
        <fullName evidence="4">Conserved domain-containing protein</fullName>
    </submittedName>
</protein>
<dbReference type="STRING" id="35622.SAMN04489764_4651"/>
<feature type="domain" description="DUF2382" evidence="3">
    <location>
        <begin position="147"/>
        <end position="259"/>
    </location>
</feature>
<dbReference type="GO" id="GO:0030077">
    <property type="term" value="C:plasma membrane light-harvesting complex"/>
    <property type="evidence" value="ECO:0007669"/>
    <property type="project" value="InterPro"/>
</dbReference>
<dbReference type="SUPFAM" id="SSF50346">
    <property type="entry name" value="PRC-barrel domain"/>
    <property type="match status" value="1"/>
</dbReference>
<feature type="region of interest" description="Disordered" evidence="1">
    <location>
        <begin position="191"/>
        <end position="272"/>
    </location>
</feature>
<reference evidence="4 5" key="1">
    <citation type="submission" date="2016-10" db="EMBL/GenBank/DDBJ databases">
        <authorList>
            <person name="de Groot N.N."/>
        </authorList>
    </citation>
    <scope>NUCLEOTIDE SEQUENCE [LARGE SCALE GENOMIC DNA]</scope>
    <source>
        <strain evidence="4 5">DSM 43794</strain>
    </source>
</reference>
<evidence type="ECO:0000256" key="1">
    <source>
        <dbReference type="SAM" id="MobiDB-lite"/>
    </source>
</evidence>
<organism evidence="4 5">
    <name type="scientific">Thermostaphylospora chromogena</name>
    <dbReference type="NCBI Taxonomy" id="35622"/>
    <lineage>
        <taxon>Bacteria</taxon>
        <taxon>Bacillati</taxon>
        <taxon>Actinomycetota</taxon>
        <taxon>Actinomycetes</taxon>
        <taxon>Streptosporangiales</taxon>
        <taxon>Thermomonosporaceae</taxon>
        <taxon>Thermostaphylospora</taxon>
    </lineage>
</organism>
<evidence type="ECO:0000259" key="3">
    <source>
        <dbReference type="Pfam" id="PF09557"/>
    </source>
</evidence>
<dbReference type="OrthoDB" id="3712018at2"/>
<evidence type="ECO:0000313" key="5">
    <source>
        <dbReference type="Proteomes" id="UP000217103"/>
    </source>
</evidence>
<evidence type="ECO:0000313" key="4">
    <source>
        <dbReference type="EMBL" id="SDR27115.1"/>
    </source>
</evidence>
<feature type="domain" description="PRC-barrel" evidence="2">
    <location>
        <begin position="6"/>
        <end position="73"/>
    </location>
</feature>
<dbReference type="AlphaFoldDB" id="A0A1H1HNK6"/>
<dbReference type="InterPro" id="IPR019060">
    <property type="entry name" value="DUF2382"/>
</dbReference>
<dbReference type="EMBL" id="FNKK01000002">
    <property type="protein sequence ID" value="SDR27115.1"/>
    <property type="molecule type" value="Genomic_DNA"/>
</dbReference>
<name>A0A1H1HNK6_9ACTN</name>
<dbReference type="PANTHER" id="PTHR38463:SF1">
    <property type="entry name" value="STRESS RESPONSE PROTEIN YSNF"/>
    <property type="match status" value="1"/>
</dbReference>
<accession>A0A1H1HNK6</accession>
<evidence type="ECO:0000259" key="2">
    <source>
        <dbReference type="Pfam" id="PF05239"/>
    </source>
</evidence>
<dbReference type="Pfam" id="PF09557">
    <property type="entry name" value="DUF2382"/>
    <property type="match status" value="1"/>
</dbReference>
<dbReference type="InterPro" id="IPR052967">
    <property type="entry name" value="Stress_Response_Assoc"/>
</dbReference>
<dbReference type="GO" id="GO:0019684">
    <property type="term" value="P:photosynthesis, light reaction"/>
    <property type="evidence" value="ECO:0007669"/>
    <property type="project" value="InterPro"/>
</dbReference>
<feature type="compositionally biased region" description="Basic and acidic residues" evidence="1">
    <location>
        <begin position="119"/>
        <end position="151"/>
    </location>
</feature>